<proteinExistence type="predicted"/>
<evidence type="ECO:0008006" key="3">
    <source>
        <dbReference type="Google" id="ProtNLM"/>
    </source>
</evidence>
<keyword evidence="2" id="KW-1185">Reference proteome</keyword>
<protein>
    <recommendedName>
        <fullName evidence="3">Virion structural protein</fullName>
    </recommendedName>
</protein>
<dbReference type="KEGG" id="vg:77936985"/>
<dbReference type="EMBL" id="MN103543">
    <property type="protein sequence ID" value="QEM41964.1"/>
    <property type="molecule type" value="Genomic_DNA"/>
</dbReference>
<dbReference type="GeneID" id="77936985"/>
<reference evidence="1 2" key="1">
    <citation type="submission" date="2019-06" db="EMBL/GenBank/DDBJ databases">
        <title>A distant relative of Phikzvirus genus phages from a therapeutic phage collection.</title>
        <authorList>
            <person name="Hejnowicz M.S."/>
            <person name="Dabrowski K."/>
            <person name="Gawor J."/>
            <person name="Weber-Dabrowska B."/>
            <person name="Gromadka R."/>
            <person name="Lobocka M.B."/>
        </authorList>
    </citation>
    <scope>NUCLEOTIDE SEQUENCE [LARGE SCALE GENOMIC DNA]</scope>
</reference>
<name>A0A5C1K9K8_9CAUD</name>
<dbReference type="RefSeq" id="YP_010660975.1">
    <property type="nucleotide sequence ID" value="NC_070882.1"/>
</dbReference>
<dbReference type="Proteomes" id="UP000322144">
    <property type="component" value="Segment"/>
</dbReference>
<evidence type="ECO:0000313" key="2">
    <source>
        <dbReference type="Proteomes" id="UP000322144"/>
    </source>
</evidence>
<accession>A0A5C1K9K8</accession>
<sequence length="316" mass="35591">MFEVLLSLSQKKQAIEYPFSGPGSKFLIKGNETLGYFGLVDSKDIYFRERFIEQADIADYTNSIVGSFANQQWVKYFWMGKVCFAPLSIYMTNVSWKVLYDKGLVFGDNTIGQNIPSGYNTVQDKFYHFTDDEGSWQFRIRMGHLTENPFTPTNNEDPTSELGQVFTRVTNGSWDNRPTSVIGLGNGTWTKALNTAQRPMYQFYNTSITSVNNNAPTNNGIWRPVLELIPKDEYHLVPIETTINAYSNLAEASIITNTEISSGGIQPIIQLTSLPTPVSIAYISNAPQDETLIDLNSISRKIDKTAEVRINSFSFT</sequence>
<evidence type="ECO:0000313" key="1">
    <source>
        <dbReference type="EMBL" id="QEM41964.1"/>
    </source>
</evidence>
<organism evidence="1 2">
    <name type="scientific">Pseudomonas phage vB_PaeM_PS119XW</name>
    <dbReference type="NCBI Taxonomy" id="2601632"/>
    <lineage>
        <taxon>Viruses</taxon>
        <taxon>Duplodnaviria</taxon>
        <taxon>Heunggongvirae</taxon>
        <taxon>Uroviricota</taxon>
        <taxon>Caudoviricetes</taxon>
        <taxon>Chimalliviridae</taxon>
        <taxon>Pawinskivirus</taxon>
        <taxon>Pawinskivirus PS119XW</taxon>
    </lineage>
</organism>